<keyword evidence="6" id="KW-0408">Iron</keyword>
<dbReference type="RefSeq" id="WP_012507736.1">
    <property type="nucleotide sequence ID" value="NC_011060.1"/>
</dbReference>
<keyword evidence="3" id="KW-0479">Metal-binding</keyword>
<dbReference type="InterPro" id="IPR013785">
    <property type="entry name" value="Aldolase_TIM"/>
</dbReference>
<dbReference type="EC" id="1.4.1.13" evidence="9"/>
<keyword evidence="4" id="KW-0249">Electron transport</keyword>
<keyword evidence="2" id="KW-0813">Transport</keyword>
<dbReference type="STRING" id="324925.Ppha_0954"/>
<dbReference type="InterPro" id="IPR024188">
    <property type="entry name" value="GltB"/>
</dbReference>
<dbReference type="OrthoDB" id="9758182at2"/>
<sequence length="529" mass="56901">MAKWQCGLCSYIYDENKEPVAWEALPNEWMCPVCGSPKSSFVLLKEEQPIVPAVESEPVSTNIYACALCSYAYDEAKEGLLWPALPDDWRCPVCGSGKESFSLAASDRPAAAGIVAERGSGEEYLAEWRRQADDFETNMADIHHLAMTGKSVIEPMRSRLPSFSWDEILMKGAQLAKLPLNKTQLVVTQTVIGPAAAFPLVLETPIFVSHMSFGALSREAKLALAKGSAQAKTAMCSGEGGILPESLAASYRYIFEYVPNKYSVTDENLKLVDAVEIKIGQSAKPGMGGHLPGSKVTCEIAAIRGFREGQDIISPSHFPDIRTKEDLRDTVSHLRLKTGGKPIGIKLAAGHIEEDIDIALFAGVDFITIDGRAGGTGASPKVVKNAASVPTIFALARARKILDSRGADSVSLIITGGLRLSSDFAKALAMGADAIAVGTAAMMAAGCQQYRICNTDKCPVGIATQDPVLRARMDVDKSAIRVANFFKAVTEELRDFARLTGNDNVHHLSPTDLCTTNSEISNHTPIEHV</sequence>
<dbReference type="GO" id="GO:0006537">
    <property type="term" value="P:glutamate biosynthetic process"/>
    <property type="evidence" value="ECO:0007669"/>
    <property type="project" value="InterPro"/>
</dbReference>
<dbReference type="AlphaFoldDB" id="B4SFI6"/>
<dbReference type="Gene3D" id="3.20.20.70">
    <property type="entry name" value="Aldolase class I"/>
    <property type="match status" value="1"/>
</dbReference>
<dbReference type="GO" id="GO:0005506">
    <property type="term" value="F:iron ion binding"/>
    <property type="evidence" value="ECO:0007669"/>
    <property type="project" value="InterPro"/>
</dbReference>
<dbReference type="CDD" id="cd00730">
    <property type="entry name" value="rubredoxin"/>
    <property type="match status" value="2"/>
</dbReference>
<dbReference type="Gene3D" id="2.20.28.10">
    <property type="match status" value="2"/>
</dbReference>
<protein>
    <submittedName>
        <fullName evidence="9">Glutamate synthase (NADPH)</fullName>
        <ecNumber evidence="9">1.4.1.13</ecNumber>
    </submittedName>
</protein>
<dbReference type="PANTHER" id="PTHR43819:SF1">
    <property type="entry name" value="ARCHAEAL-TYPE GLUTAMATE SYNTHASE [NADPH]"/>
    <property type="match status" value="1"/>
</dbReference>
<dbReference type="SUPFAM" id="SSF51395">
    <property type="entry name" value="FMN-linked oxidoreductases"/>
    <property type="match status" value="1"/>
</dbReference>
<evidence type="ECO:0000259" key="8">
    <source>
        <dbReference type="PROSITE" id="PS50903"/>
    </source>
</evidence>
<organism evidence="9 10">
    <name type="scientific">Pelodictyon phaeoclathratiforme (strain DSM 5477 / BU-1)</name>
    <dbReference type="NCBI Taxonomy" id="324925"/>
    <lineage>
        <taxon>Bacteria</taxon>
        <taxon>Pseudomonadati</taxon>
        <taxon>Chlorobiota</taxon>
        <taxon>Chlorobiia</taxon>
        <taxon>Chlorobiales</taxon>
        <taxon>Chlorobiaceae</taxon>
        <taxon>Chlorobium/Pelodictyon group</taxon>
        <taxon>Pelodictyon</taxon>
    </lineage>
</organism>
<dbReference type="SUPFAM" id="SSF57802">
    <property type="entry name" value="Rubredoxin-like"/>
    <property type="match status" value="2"/>
</dbReference>
<evidence type="ECO:0000256" key="6">
    <source>
        <dbReference type="ARBA" id="ARBA00023004"/>
    </source>
</evidence>
<dbReference type="CDD" id="cd02808">
    <property type="entry name" value="GltS_FMN"/>
    <property type="match status" value="1"/>
</dbReference>
<dbReference type="InterPro" id="IPR024935">
    <property type="entry name" value="Rubredoxin_dom"/>
</dbReference>
<dbReference type="InterPro" id="IPR018527">
    <property type="entry name" value="Rubredoxin_Fe_BS"/>
</dbReference>
<dbReference type="KEGG" id="pph:Ppha_0954"/>
<dbReference type="InterPro" id="IPR002932">
    <property type="entry name" value="Glu_synthdom"/>
</dbReference>
<evidence type="ECO:0000256" key="5">
    <source>
        <dbReference type="ARBA" id="ARBA00023002"/>
    </source>
</evidence>
<evidence type="ECO:0000313" key="10">
    <source>
        <dbReference type="Proteomes" id="UP000002724"/>
    </source>
</evidence>
<dbReference type="EMBL" id="CP001110">
    <property type="protein sequence ID" value="ACF43241.1"/>
    <property type="molecule type" value="Genomic_DNA"/>
</dbReference>
<keyword evidence="10" id="KW-1185">Reference proteome</keyword>
<dbReference type="InterPro" id="IPR043578">
    <property type="entry name" value="GltB_archl_type"/>
</dbReference>
<dbReference type="Proteomes" id="UP000002724">
    <property type="component" value="Chromosome"/>
</dbReference>
<feature type="domain" description="Rubredoxin-like" evidence="8">
    <location>
        <begin position="1"/>
        <end position="44"/>
    </location>
</feature>
<evidence type="ECO:0000256" key="4">
    <source>
        <dbReference type="ARBA" id="ARBA00022982"/>
    </source>
</evidence>
<dbReference type="Pfam" id="PF01645">
    <property type="entry name" value="Glu_synthase"/>
    <property type="match status" value="1"/>
</dbReference>
<dbReference type="HOGENOM" id="CLU_023342_0_1_10"/>
<dbReference type="PIRSF" id="PIRSF500061">
    <property type="entry name" value="GOGAT_lg2_archl"/>
    <property type="match status" value="1"/>
</dbReference>
<evidence type="ECO:0000256" key="3">
    <source>
        <dbReference type="ARBA" id="ARBA00022723"/>
    </source>
</evidence>
<evidence type="ECO:0000256" key="2">
    <source>
        <dbReference type="ARBA" id="ARBA00022448"/>
    </source>
</evidence>
<accession>B4SFI6</accession>
<gene>
    <name evidence="9" type="ordered locus">Ppha_0954</name>
</gene>
<dbReference type="PANTHER" id="PTHR43819">
    <property type="entry name" value="ARCHAEAL-TYPE GLUTAMATE SYNTHASE [NADPH]"/>
    <property type="match status" value="1"/>
</dbReference>
<dbReference type="eggNOG" id="COG0069">
    <property type="taxonomic scope" value="Bacteria"/>
</dbReference>
<dbReference type="InterPro" id="IPR024934">
    <property type="entry name" value="Rubredoxin-like_dom"/>
</dbReference>
<comment type="similarity">
    <text evidence="1 7">Belongs to the glutamate synthase family.</text>
</comment>
<evidence type="ECO:0000313" key="9">
    <source>
        <dbReference type="EMBL" id="ACF43241.1"/>
    </source>
</evidence>
<evidence type="ECO:0000256" key="7">
    <source>
        <dbReference type="PIRNR" id="PIRNR006429"/>
    </source>
</evidence>
<proteinExistence type="inferred from homology"/>
<dbReference type="PIRSF" id="PIRSF006429">
    <property type="entry name" value="GOGAT_lg_2"/>
    <property type="match status" value="1"/>
</dbReference>
<keyword evidence="5 9" id="KW-0560">Oxidoreductase</keyword>
<dbReference type="PROSITE" id="PS50903">
    <property type="entry name" value="RUBREDOXIN_LIKE"/>
    <property type="match status" value="2"/>
</dbReference>
<dbReference type="eggNOG" id="COG1773">
    <property type="taxonomic scope" value="Bacteria"/>
</dbReference>
<evidence type="ECO:0000256" key="1">
    <source>
        <dbReference type="ARBA" id="ARBA00009716"/>
    </source>
</evidence>
<name>B4SFI6_PELPB</name>
<dbReference type="GO" id="GO:0004355">
    <property type="term" value="F:glutamate synthase (NADPH) activity"/>
    <property type="evidence" value="ECO:0007669"/>
    <property type="project" value="UniProtKB-EC"/>
</dbReference>
<dbReference type="Pfam" id="PF00301">
    <property type="entry name" value="Rubredoxin"/>
    <property type="match status" value="2"/>
</dbReference>
<dbReference type="PROSITE" id="PS00202">
    <property type="entry name" value="RUBREDOXIN"/>
    <property type="match status" value="2"/>
</dbReference>
<reference evidence="9 10" key="1">
    <citation type="submission" date="2008-06" db="EMBL/GenBank/DDBJ databases">
        <title>Complete sequence of Pelodictyon phaeoclathratiforme BU-1.</title>
        <authorList>
            <consortium name="US DOE Joint Genome Institute"/>
            <person name="Lucas S."/>
            <person name="Copeland A."/>
            <person name="Lapidus A."/>
            <person name="Glavina del Rio T."/>
            <person name="Dalin E."/>
            <person name="Tice H."/>
            <person name="Bruce D."/>
            <person name="Goodwin L."/>
            <person name="Pitluck S."/>
            <person name="Schmutz J."/>
            <person name="Larimer F."/>
            <person name="Land M."/>
            <person name="Hauser L."/>
            <person name="Kyrpides N."/>
            <person name="Mikhailova N."/>
            <person name="Liu Z."/>
            <person name="Li T."/>
            <person name="Zhao F."/>
            <person name="Overmann J."/>
            <person name="Bryant D.A."/>
            <person name="Richardson P."/>
        </authorList>
    </citation>
    <scope>NUCLEOTIDE SEQUENCE [LARGE SCALE GENOMIC DNA]</scope>
    <source>
        <strain evidence="10">DSM 5477 / BU-1</strain>
    </source>
</reference>
<feature type="domain" description="Rubredoxin-like" evidence="8">
    <location>
        <begin position="61"/>
        <end position="104"/>
    </location>
</feature>